<keyword evidence="2" id="KW-1185">Reference proteome</keyword>
<organism evidence="1 2">
    <name type="scientific">Promicromonospora kroppenstedtii</name>
    <dbReference type="NCBI Taxonomy" id="440482"/>
    <lineage>
        <taxon>Bacteria</taxon>
        <taxon>Bacillati</taxon>
        <taxon>Actinomycetota</taxon>
        <taxon>Actinomycetes</taxon>
        <taxon>Micrococcales</taxon>
        <taxon>Promicromonosporaceae</taxon>
        <taxon>Promicromonospora</taxon>
    </lineage>
</organism>
<dbReference type="PANTHER" id="PTHR43611">
    <property type="entry name" value="ALPHA-D-GLUCOSE 1-PHOSPHATE PHOSPHATASE"/>
    <property type="match status" value="1"/>
</dbReference>
<sequence>MATIRHLLFDADGVLQQVRGGFYTAAEALLGEHARAVLDEASRRERSFLAGDEDFLPVIAEVLREQGLDVAAADLYAAVWQNTEPSAASFDLVRRLRAAGYGVHLGTNQVHRRAEHMRRTLGYDDVFDVSLYSCELGVAKPDPAFFEKAATRIGAEPAEILFVDDHPANVAGARSTGMAAVHWCLDEGHEALVERLAEHGVRAAGQRPAGAAG</sequence>
<dbReference type="PRINTS" id="PR00413">
    <property type="entry name" value="HADHALOGNASE"/>
</dbReference>
<dbReference type="GO" id="GO:0016787">
    <property type="term" value="F:hydrolase activity"/>
    <property type="evidence" value="ECO:0007669"/>
    <property type="project" value="UniProtKB-KW"/>
</dbReference>
<protein>
    <submittedName>
        <fullName evidence="1">HAD family hydrolase</fullName>
        <ecNumber evidence="1">3.1.3.-</ecNumber>
    </submittedName>
</protein>
<dbReference type="NCBIfam" id="TIGR01509">
    <property type="entry name" value="HAD-SF-IA-v3"/>
    <property type="match status" value="1"/>
</dbReference>
<evidence type="ECO:0000313" key="2">
    <source>
        <dbReference type="Proteomes" id="UP001611580"/>
    </source>
</evidence>
<proteinExistence type="predicted"/>
<dbReference type="EC" id="3.1.3.-" evidence="1"/>
<gene>
    <name evidence="1" type="ORF">ACH47X_17835</name>
</gene>
<reference evidence="1 2" key="1">
    <citation type="submission" date="2024-10" db="EMBL/GenBank/DDBJ databases">
        <title>The Natural Products Discovery Center: Release of the First 8490 Sequenced Strains for Exploring Actinobacteria Biosynthetic Diversity.</title>
        <authorList>
            <person name="Kalkreuter E."/>
            <person name="Kautsar S.A."/>
            <person name="Yang D."/>
            <person name="Bader C.D."/>
            <person name="Teijaro C.N."/>
            <person name="Fluegel L."/>
            <person name="Davis C.M."/>
            <person name="Simpson J.R."/>
            <person name="Lauterbach L."/>
            <person name="Steele A.D."/>
            <person name="Gui C."/>
            <person name="Meng S."/>
            <person name="Li G."/>
            <person name="Viehrig K."/>
            <person name="Ye F."/>
            <person name="Su P."/>
            <person name="Kiefer A.F."/>
            <person name="Nichols A."/>
            <person name="Cepeda A.J."/>
            <person name="Yan W."/>
            <person name="Fan B."/>
            <person name="Jiang Y."/>
            <person name="Adhikari A."/>
            <person name="Zheng C.-J."/>
            <person name="Schuster L."/>
            <person name="Cowan T.M."/>
            <person name="Smanski M.J."/>
            <person name="Chevrette M.G."/>
            <person name="De Carvalho L.P.S."/>
            <person name="Shen B."/>
        </authorList>
    </citation>
    <scope>NUCLEOTIDE SEQUENCE [LARGE SCALE GENOMIC DNA]</scope>
    <source>
        <strain evidence="1 2">NPDC019481</strain>
    </source>
</reference>
<dbReference type="Gene3D" id="3.40.50.1000">
    <property type="entry name" value="HAD superfamily/HAD-like"/>
    <property type="match status" value="1"/>
</dbReference>
<dbReference type="Pfam" id="PF00702">
    <property type="entry name" value="Hydrolase"/>
    <property type="match status" value="1"/>
</dbReference>
<dbReference type="InterPro" id="IPR006439">
    <property type="entry name" value="HAD-SF_hydro_IA"/>
</dbReference>
<dbReference type="InterPro" id="IPR036412">
    <property type="entry name" value="HAD-like_sf"/>
</dbReference>
<comment type="caution">
    <text evidence="1">The sequence shown here is derived from an EMBL/GenBank/DDBJ whole genome shotgun (WGS) entry which is preliminary data.</text>
</comment>
<dbReference type="SFLD" id="SFLDG01129">
    <property type="entry name" value="C1.5:_HAD__Beta-PGM__Phosphata"/>
    <property type="match status" value="1"/>
</dbReference>
<dbReference type="RefSeq" id="WP_397405871.1">
    <property type="nucleotide sequence ID" value="NZ_JBIRYI010000011.1"/>
</dbReference>
<dbReference type="SUPFAM" id="SSF56784">
    <property type="entry name" value="HAD-like"/>
    <property type="match status" value="1"/>
</dbReference>
<evidence type="ECO:0000313" key="1">
    <source>
        <dbReference type="EMBL" id="MFI2488774.1"/>
    </source>
</evidence>
<dbReference type="InterPro" id="IPR023214">
    <property type="entry name" value="HAD_sf"/>
</dbReference>
<accession>A0ABW7XMM4</accession>
<name>A0ABW7XMM4_9MICO</name>
<dbReference type="EMBL" id="JBIRYI010000011">
    <property type="protein sequence ID" value="MFI2488774.1"/>
    <property type="molecule type" value="Genomic_DNA"/>
</dbReference>
<dbReference type="Proteomes" id="UP001611580">
    <property type="component" value="Unassembled WGS sequence"/>
</dbReference>
<dbReference type="PANTHER" id="PTHR43611:SF3">
    <property type="entry name" value="FLAVIN MONONUCLEOTIDE HYDROLASE 1, CHLOROPLATIC"/>
    <property type="match status" value="1"/>
</dbReference>
<dbReference type="SFLD" id="SFLDS00003">
    <property type="entry name" value="Haloacid_Dehalogenase"/>
    <property type="match status" value="1"/>
</dbReference>
<keyword evidence="1" id="KW-0378">Hydrolase</keyword>